<reference evidence="1 2" key="1">
    <citation type="submission" date="2019-12" db="EMBL/GenBank/DDBJ databases">
        <title>Isolation and characterization of three novel carbon monoxide-oxidizing members of Halobacteria from salione crusts and soils.</title>
        <authorList>
            <person name="Myers M.R."/>
            <person name="King G.M."/>
        </authorList>
    </citation>
    <scope>NUCLEOTIDE SEQUENCE [LARGE SCALE GENOMIC DNA]</scope>
    <source>
        <strain evidence="1 2">WSA2</strain>
    </source>
</reference>
<keyword evidence="2" id="KW-1185">Reference proteome</keyword>
<dbReference type="AlphaFoldDB" id="A0A6B0SZ28"/>
<dbReference type="RefSeq" id="WP_159665240.1">
    <property type="nucleotide sequence ID" value="NZ_WUUS01000004.1"/>
</dbReference>
<name>A0A6B0SZ28_9EURY</name>
<evidence type="ECO:0000313" key="1">
    <source>
        <dbReference type="EMBL" id="MXR41240.1"/>
    </source>
</evidence>
<gene>
    <name evidence="1" type="ORF">GRX01_07805</name>
</gene>
<sequence length="153" mass="17430">MNGDYDEQLRKVYKHHFQNKEVSEETVVPYAKQARPLLIDKAEEGNPGDEHLITRERPTVTYGWLADRLGSQAAYVSNVLALIDLAGDTRDEPVLSSLVETASTVGPGHGFFQWDFLEPEDRMNNTSEMTGGLSGSQKETWKRYLRATYDYDW</sequence>
<evidence type="ECO:0000313" key="2">
    <source>
        <dbReference type="Proteomes" id="UP000437065"/>
    </source>
</evidence>
<comment type="caution">
    <text evidence="1">The sequence shown here is derived from an EMBL/GenBank/DDBJ whole genome shotgun (WGS) entry which is preliminary data.</text>
</comment>
<dbReference type="EMBL" id="WUUS01000004">
    <property type="protein sequence ID" value="MXR41240.1"/>
    <property type="molecule type" value="Genomic_DNA"/>
</dbReference>
<proteinExistence type="predicted"/>
<dbReference type="Proteomes" id="UP000437065">
    <property type="component" value="Unassembled WGS sequence"/>
</dbReference>
<organism evidence="1 2">
    <name type="scientific">Halobaculum saliterrae</name>
    <dbReference type="NCBI Taxonomy" id="2073113"/>
    <lineage>
        <taxon>Archaea</taxon>
        <taxon>Methanobacteriati</taxon>
        <taxon>Methanobacteriota</taxon>
        <taxon>Stenosarchaea group</taxon>
        <taxon>Halobacteria</taxon>
        <taxon>Halobacteriales</taxon>
        <taxon>Haloferacaceae</taxon>
        <taxon>Halobaculum</taxon>
    </lineage>
</organism>
<protein>
    <submittedName>
        <fullName evidence="1">Uncharacterized protein</fullName>
    </submittedName>
</protein>
<accession>A0A6B0SZ28</accession>